<dbReference type="AlphaFoldDB" id="A0AAN8X315"/>
<evidence type="ECO:0000313" key="3">
    <source>
        <dbReference type="Proteomes" id="UP001381693"/>
    </source>
</evidence>
<name>A0AAN8X315_HALRR</name>
<dbReference type="EMBL" id="JAXCGZ010009484">
    <property type="protein sequence ID" value="KAK7077041.1"/>
    <property type="molecule type" value="Genomic_DNA"/>
</dbReference>
<protein>
    <recommendedName>
        <fullName evidence="4">BZIP domain-containing protein</fullName>
    </recommendedName>
</protein>
<dbReference type="Proteomes" id="UP001381693">
    <property type="component" value="Unassembled WGS sequence"/>
</dbReference>
<reference evidence="2 3" key="1">
    <citation type="submission" date="2023-11" db="EMBL/GenBank/DDBJ databases">
        <title>Halocaridina rubra genome assembly.</title>
        <authorList>
            <person name="Smith C."/>
        </authorList>
    </citation>
    <scope>NUCLEOTIDE SEQUENCE [LARGE SCALE GENOMIC DNA]</scope>
    <source>
        <strain evidence="2">EP-1</strain>
        <tissue evidence="2">Whole</tissue>
    </source>
</reference>
<proteinExistence type="predicted"/>
<feature type="compositionally biased region" description="Polar residues" evidence="1">
    <location>
        <begin position="76"/>
        <end position="85"/>
    </location>
</feature>
<sequence length="203" mass="23440">MNDWGEDVVMIHRNDLEVMEKHELASSFQQSETSTMCQENSFLEDEDDTCQELLEMFPSELALNWSDDIPLASISAVSSGESTNAPPKKKRGRRPNSERGLPLARQRKPPRQKMYKIDQPFKDRELEIKRKSAINAKRHRDMQKDYMRDLDNQLNAMKSEIVVLGKERETRQLKVSEISEQLAAIKDYMVKQAASNVLLLEDA</sequence>
<evidence type="ECO:0008006" key="4">
    <source>
        <dbReference type="Google" id="ProtNLM"/>
    </source>
</evidence>
<gene>
    <name evidence="2" type="ORF">SK128_016805</name>
</gene>
<keyword evidence="3" id="KW-1185">Reference proteome</keyword>
<evidence type="ECO:0000256" key="1">
    <source>
        <dbReference type="SAM" id="MobiDB-lite"/>
    </source>
</evidence>
<organism evidence="2 3">
    <name type="scientific">Halocaridina rubra</name>
    <name type="common">Hawaiian red shrimp</name>
    <dbReference type="NCBI Taxonomy" id="373956"/>
    <lineage>
        <taxon>Eukaryota</taxon>
        <taxon>Metazoa</taxon>
        <taxon>Ecdysozoa</taxon>
        <taxon>Arthropoda</taxon>
        <taxon>Crustacea</taxon>
        <taxon>Multicrustacea</taxon>
        <taxon>Malacostraca</taxon>
        <taxon>Eumalacostraca</taxon>
        <taxon>Eucarida</taxon>
        <taxon>Decapoda</taxon>
        <taxon>Pleocyemata</taxon>
        <taxon>Caridea</taxon>
        <taxon>Atyoidea</taxon>
        <taxon>Atyidae</taxon>
        <taxon>Halocaridina</taxon>
    </lineage>
</organism>
<comment type="caution">
    <text evidence="2">The sequence shown here is derived from an EMBL/GenBank/DDBJ whole genome shotgun (WGS) entry which is preliminary data.</text>
</comment>
<accession>A0AAN8X315</accession>
<evidence type="ECO:0000313" key="2">
    <source>
        <dbReference type="EMBL" id="KAK7077041.1"/>
    </source>
</evidence>
<feature type="region of interest" description="Disordered" evidence="1">
    <location>
        <begin position="76"/>
        <end position="113"/>
    </location>
</feature>